<dbReference type="InterPro" id="IPR002711">
    <property type="entry name" value="HNH"/>
</dbReference>
<name>A0A6S4V7G7_ACIPI</name>
<dbReference type="Proteomes" id="UP000515758">
    <property type="component" value="Chromosome"/>
</dbReference>
<dbReference type="GO" id="GO:0008270">
    <property type="term" value="F:zinc ion binding"/>
    <property type="evidence" value="ECO:0007669"/>
    <property type="project" value="InterPro"/>
</dbReference>
<dbReference type="RefSeq" id="WP_182917815.1">
    <property type="nucleotide sequence ID" value="NZ_AP021936.1"/>
</dbReference>
<protein>
    <recommendedName>
        <fullName evidence="1">HNH nuclease domain-containing protein</fullName>
    </recommendedName>
</protein>
<dbReference type="EMBL" id="AP021936">
    <property type="protein sequence ID" value="BBQ47737.1"/>
    <property type="molecule type" value="Genomic_DNA"/>
</dbReference>
<feature type="domain" description="HNH nuclease" evidence="1">
    <location>
        <begin position="38"/>
        <end position="96"/>
    </location>
</feature>
<gene>
    <name evidence="2" type="ORF">WP2W18E11_07350</name>
</gene>
<evidence type="ECO:0000259" key="1">
    <source>
        <dbReference type="SMART" id="SM00507"/>
    </source>
</evidence>
<proteinExistence type="predicted"/>
<organism evidence="2 3">
    <name type="scientific">Acinetobacter pittii</name>
    <name type="common">Acinetobacter genomosp. 3</name>
    <dbReference type="NCBI Taxonomy" id="48296"/>
    <lineage>
        <taxon>Bacteria</taxon>
        <taxon>Pseudomonadati</taxon>
        <taxon>Pseudomonadota</taxon>
        <taxon>Gammaproteobacteria</taxon>
        <taxon>Moraxellales</taxon>
        <taxon>Moraxellaceae</taxon>
        <taxon>Acinetobacter</taxon>
        <taxon>Acinetobacter calcoaceticus/baumannii complex</taxon>
    </lineage>
</organism>
<dbReference type="GO" id="GO:0003676">
    <property type="term" value="F:nucleic acid binding"/>
    <property type="evidence" value="ECO:0007669"/>
    <property type="project" value="InterPro"/>
</dbReference>
<dbReference type="Pfam" id="PF01844">
    <property type="entry name" value="HNH"/>
    <property type="match status" value="1"/>
</dbReference>
<dbReference type="AlphaFoldDB" id="A0A6S4V7G7"/>
<reference evidence="2 3" key="1">
    <citation type="submission" date="2019-12" db="EMBL/GenBank/DDBJ databases">
        <title>complete genome sequences of Acinetobacter pittii str. WP2-W18-ESBL-11 isolated from wastewater treatment plant effluent.</title>
        <authorList>
            <person name="Sekizuka T."/>
            <person name="Itokawa K."/>
            <person name="Yatsu K."/>
            <person name="Inamine Y."/>
            <person name="Kuroda M."/>
        </authorList>
    </citation>
    <scope>NUCLEOTIDE SEQUENCE [LARGE SCALE GENOMIC DNA]</scope>
    <source>
        <strain evidence="2 3">WP2-W18-ESBL-11</strain>
    </source>
</reference>
<evidence type="ECO:0000313" key="3">
    <source>
        <dbReference type="Proteomes" id="UP000515758"/>
    </source>
</evidence>
<dbReference type="Gene3D" id="1.10.30.50">
    <property type="match status" value="1"/>
</dbReference>
<accession>A0A6S4V7G7</accession>
<dbReference type="GO" id="GO:0004519">
    <property type="term" value="F:endonuclease activity"/>
    <property type="evidence" value="ECO:0007669"/>
    <property type="project" value="InterPro"/>
</dbReference>
<dbReference type="SMART" id="SM00507">
    <property type="entry name" value="HNHc"/>
    <property type="match status" value="1"/>
</dbReference>
<dbReference type="InterPro" id="IPR003615">
    <property type="entry name" value="HNH_nuc"/>
</dbReference>
<dbReference type="CDD" id="cd00085">
    <property type="entry name" value="HNHc"/>
    <property type="match status" value="1"/>
</dbReference>
<sequence>MKVFAIPSQFNSYISSYNGIDHEFWNIECKEILEFKKLIRSHYLDETNNTCFYCKHQIPSQHGRYWDIDHILPKSLYSKFLFHPENLIVSCVECNSAKGSKNPHKSRNTNVKKLPKGSDKYIFVHPFYDKYEDHIRIKKTADNNHHFLLRKTDKGAKTIEFCNLGRFFQSYSGWDDVSFKTIEVTDELLDSRQKLSKQDIQALIASRLNEVQELTALLAEI</sequence>
<evidence type="ECO:0000313" key="2">
    <source>
        <dbReference type="EMBL" id="BBQ47737.1"/>
    </source>
</evidence>